<dbReference type="InterPro" id="IPR036895">
    <property type="entry name" value="Uracil-DNA_glycosylase-like_sf"/>
</dbReference>
<accession>A0ABU4PI48</accession>
<name>A0ABU4PI48_9SPHN</name>
<dbReference type="RefSeq" id="WP_281047986.1">
    <property type="nucleotide sequence ID" value="NZ_JAWXXV010000001.1"/>
</dbReference>
<dbReference type="Pfam" id="PF03167">
    <property type="entry name" value="UDG"/>
    <property type="match status" value="1"/>
</dbReference>
<feature type="domain" description="Uracil-DNA glycosylase-like" evidence="2">
    <location>
        <begin position="75"/>
        <end position="204"/>
    </location>
</feature>
<dbReference type="InterPro" id="IPR005122">
    <property type="entry name" value="Uracil-DNA_glycosylase-like"/>
</dbReference>
<evidence type="ECO:0000256" key="1">
    <source>
        <dbReference type="SAM" id="MobiDB-lite"/>
    </source>
</evidence>
<protein>
    <submittedName>
        <fullName evidence="3">Uracil-DNA glycosylase family protein</fullName>
    </submittedName>
</protein>
<gene>
    <name evidence="3" type="ORF">SIL82_06315</name>
</gene>
<reference evidence="3 4" key="1">
    <citation type="submission" date="2023-11" db="EMBL/GenBank/DDBJ databases">
        <title>MicrobeMod: A computational toolkit for identifying prokaryotic methylation and restriction-modification with nanopore sequencing.</title>
        <authorList>
            <person name="Crits-Christoph A."/>
            <person name="Kang S.C."/>
            <person name="Lee H."/>
            <person name="Ostrov N."/>
        </authorList>
    </citation>
    <scope>NUCLEOTIDE SEQUENCE [LARGE SCALE GENOMIC DNA]</scope>
    <source>
        <strain evidence="3 4">ATCC 14820</strain>
    </source>
</reference>
<dbReference type="Gene3D" id="3.40.470.10">
    <property type="entry name" value="Uracil-DNA glycosylase-like domain"/>
    <property type="match status" value="1"/>
</dbReference>
<dbReference type="EMBL" id="JAWXXV010000001">
    <property type="protein sequence ID" value="MDX5983868.1"/>
    <property type="molecule type" value="Genomic_DNA"/>
</dbReference>
<organism evidence="3 4">
    <name type="scientific">Sphingomonas echinoides</name>
    <dbReference type="NCBI Taxonomy" id="59803"/>
    <lineage>
        <taxon>Bacteria</taxon>
        <taxon>Pseudomonadati</taxon>
        <taxon>Pseudomonadota</taxon>
        <taxon>Alphaproteobacteria</taxon>
        <taxon>Sphingomonadales</taxon>
        <taxon>Sphingomonadaceae</taxon>
        <taxon>Sphingomonas</taxon>
    </lineage>
</organism>
<feature type="region of interest" description="Disordered" evidence="1">
    <location>
        <begin position="252"/>
        <end position="277"/>
    </location>
</feature>
<evidence type="ECO:0000313" key="4">
    <source>
        <dbReference type="Proteomes" id="UP001279660"/>
    </source>
</evidence>
<dbReference type="SUPFAM" id="SSF52141">
    <property type="entry name" value="Uracil-DNA glycosylase-like"/>
    <property type="match status" value="1"/>
</dbReference>
<dbReference type="Proteomes" id="UP001279660">
    <property type="component" value="Unassembled WGS sequence"/>
</dbReference>
<sequence length="277" mass="29927">MKDLHAIFQPGAIEKLNPVAIDRIICALFYPQYDPGPNCSWERLFQTAPVDHYVTFPQAPFHTRFGPVFYRGRLDGTARVLVIGQDPSTDEILAQRIFVGQAGQIAQHFLGKLGLTRSYLMFNSFLFGVQSTSLSGGAVSETEATIMAYRNSLFDHAQATNPLTAIIAFGSHANNCALNWPGRGSLPIIHLTHPTAPSGVAANWNSHLAAAQNVIAPDSDGHVDTTPYSTSGAMPHLDIPRRDLPFGLPAWHGAGGGTQSQRGAAPNFESQIIWSAP</sequence>
<evidence type="ECO:0000313" key="3">
    <source>
        <dbReference type="EMBL" id="MDX5983868.1"/>
    </source>
</evidence>
<comment type="caution">
    <text evidence="3">The sequence shown here is derived from an EMBL/GenBank/DDBJ whole genome shotgun (WGS) entry which is preliminary data.</text>
</comment>
<keyword evidence="4" id="KW-1185">Reference proteome</keyword>
<evidence type="ECO:0000259" key="2">
    <source>
        <dbReference type="Pfam" id="PF03167"/>
    </source>
</evidence>
<feature type="compositionally biased region" description="Polar residues" evidence="1">
    <location>
        <begin position="268"/>
        <end position="277"/>
    </location>
</feature>
<proteinExistence type="predicted"/>